<feature type="binding site" evidence="9">
    <location>
        <position position="125"/>
    </location>
    <ligand>
        <name>(6S)-5,6,7,8-tetrahydrofolate</name>
        <dbReference type="ChEBI" id="CHEBI:57453"/>
    </ligand>
</feature>
<feature type="site" description="Plays an important role in substrate specificity" evidence="9">
    <location>
        <position position="233"/>
    </location>
</feature>
<comment type="catalytic activity">
    <reaction evidence="9">
        <text>(6R)-5,10-methylene-5,6,7,8-tetrahydrofolate + glycine + H2O = (6S)-5,6,7,8-tetrahydrofolate + L-serine</text>
        <dbReference type="Rhea" id="RHEA:15481"/>
        <dbReference type="ChEBI" id="CHEBI:15377"/>
        <dbReference type="ChEBI" id="CHEBI:15636"/>
        <dbReference type="ChEBI" id="CHEBI:33384"/>
        <dbReference type="ChEBI" id="CHEBI:57305"/>
        <dbReference type="ChEBI" id="CHEBI:57453"/>
        <dbReference type="EC" id="2.1.2.1"/>
    </reaction>
</comment>
<comment type="subunit">
    <text evidence="4 9">Homodimer.</text>
</comment>
<name>A0A518CKJ2_9PLAN</name>
<dbReference type="OrthoDB" id="9803846at2"/>
<dbReference type="PROSITE" id="PS00096">
    <property type="entry name" value="SHMT"/>
    <property type="match status" value="1"/>
</dbReference>
<accession>A0A518CKJ2</accession>
<organism evidence="12 13">
    <name type="scientific">Polystyrenella longa</name>
    <dbReference type="NCBI Taxonomy" id="2528007"/>
    <lineage>
        <taxon>Bacteria</taxon>
        <taxon>Pseudomonadati</taxon>
        <taxon>Planctomycetota</taxon>
        <taxon>Planctomycetia</taxon>
        <taxon>Planctomycetales</taxon>
        <taxon>Planctomycetaceae</taxon>
        <taxon>Polystyrenella</taxon>
    </lineage>
</organism>
<keyword evidence="9" id="KW-0028">Amino-acid biosynthesis</keyword>
<dbReference type="GO" id="GO:0008168">
    <property type="term" value="F:methyltransferase activity"/>
    <property type="evidence" value="ECO:0007669"/>
    <property type="project" value="UniProtKB-KW"/>
</dbReference>
<evidence type="ECO:0000256" key="3">
    <source>
        <dbReference type="ARBA" id="ARBA00006376"/>
    </source>
</evidence>
<dbReference type="NCBIfam" id="NF000586">
    <property type="entry name" value="PRK00011.1"/>
    <property type="match status" value="1"/>
</dbReference>
<dbReference type="Gene3D" id="3.90.1150.10">
    <property type="entry name" value="Aspartate Aminotransferase, domain 1"/>
    <property type="match status" value="1"/>
</dbReference>
<dbReference type="HAMAP" id="MF_00051">
    <property type="entry name" value="SHMT"/>
    <property type="match status" value="1"/>
</dbReference>
<comment type="subcellular location">
    <subcellularLocation>
        <location evidence="2 9">Cytoplasm</location>
    </subcellularLocation>
</comment>
<dbReference type="GO" id="GO:0030170">
    <property type="term" value="F:pyridoxal phosphate binding"/>
    <property type="evidence" value="ECO:0007669"/>
    <property type="project" value="UniProtKB-UniRule"/>
</dbReference>
<evidence type="ECO:0000256" key="1">
    <source>
        <dbReference type="ARBA" id="ARBA00001933"/>
    </source>
</evidence>
<proteinExistence type="inferred from homology"/>
<keyword evidence="6 9" id="KW-0554">One-carbon metabolism</keyword>
<comment type="similarity">
    <text evidence="3 9">Belongs to the SHMT family.</text>
</comment>
<feature type="binding site" evidence="9">
    <location>
        <position position="249"/>
    </location>
    <ligand>
        <name>(6S)-5,6,7,8-tetrahydrofolate</name>
        <dbReference type="ChEBI" id="CHEBI:57453"/>
    </ligand>
</feature>
<evidence type="ECO:0000313" key="12">
    <source>
        <dbReference type="EMBL" id="QDU79737.1"/>
    </source>
</evidence>
<dbReference type="GO" id="GO:0005829">
    <property type="term" value="C:cytosol"/>
    <property type="evidence" value="ECO:0007669"/>
    <property type="project" value="TreeGrafter"/>
</dbReference>
<dbReference type="Gene3D" id="3.40.640.10">
    <property type="entry name" value="Type I PLP-dependent aspartate aminotransferase-like (Major domain)"/>
    <property type="match status" value="1"/>
</dbReference>
<dbReference type="InterPro" id="IPR015424">
    <property type="entry name" value="PyrdxlP-dep_Trfase"/>
</dbReference>
<dbReference type="EMBL" id="CP036281">
    <property type="protein sequence ID" value="QDU79737.1"/>
    <property type="molecule type" value="Genomic_DNA"/>
</dbReference>
<evidence type="ECO:0000256" key="7">
    <source>
        <dbReference type="ARBA" id="ARBA00022679"/>
    </source>
</evidence>
<dbReference type="Proteomes" id="UP000317178">
    <property type="component" value="Chromosome"/>
</dbReference>
<evidence type="ECO:0000256" key="4">
    <source>
        <dbReference type="ARBA" id="ARBA00011738"/>
    </source>
</evidence>
<dbReference type="AlphaFoldDB" id="A0A518CKJ2"/>
<gene>
    <name evidence="9 12" type="primary">glyA</name>
    <name evidence="12" type="ORF">Pla110_14510</name>
</gene>
<keyword evidence="13" id="KW-1185">Reference proteome</keyword>
<comment type="cofactor">
    <cofactor evidence="1 9 10">
        <name>pyridoxal 5'-phosphate</name>
        <dbReference type="ChEBI" id="CHEBI:597326"/>
    </cofactor>
</comment>
<keyword evidence="8 9" id="KW-0663">Pyridoxal phosphate</keyword>
<evidence type="ECO:0000256" key="10">
    <source>
        <dbReference type="PIRSR" id="PIRSR000412-50"/>
    </source>
</evidence>
<keyword evidence="7 9" id="KW-0808">Transferase</keyword>
<feature type="binding site" evidence="9">
    <location>
        <begin position="129"/>
        <end position="131"/>
    </location>
    <ligand>
        <name>(6S)-5,6,7,8-tetrahydrofolate</name>
        <dbReference type="ChEBI" id="CHEBI:57453"/>
    </ligand>
</feature>
<dbReference type="GO" id="GO:0019264">
    <property type="term" value="P:glycine biosynthetic process from serine"/>
    <property type="evidence" value="ECO:0007669"/>
    <property type="project" value="UniProtKB-UniRule"/>
</dbReference>
<feature type="domain" description="Serine hydroxymethyltransferase-like" evidence="11">
    <location>
        <begin position="12"/>
        <end position="388"/>
    </location>
</feature>
<reference evidence="12 13" key="1">
    <citation type="submission" date="2019-02" db="EMBL/GenBank/DDBJ databases">
        <title>Deep-cultivation of Planctomycetes and their phenomic and genomic characterization uncovers novel biology.</title>
        <authorList>
            <person name="Wiegand S."/>
            <person name="Jogler M."/>
            <person name="Boedeker C."/>
            <person name="Pinto D."/>
            <person name="Vollmers J."/>
            <person name="Rivas-Marin E."/>
            <person name="Kohn T."/>
            <person name="Peeters S.H."/>
            <person name="Heuer A."/>
            <person name="Rast P."/>
            <person name="Oberbeckmann S."/>
            <person name="Bunk B."/>
            <person name="Jeske O."/>
            <person name="Meyerdierks A."/>
            <person name="Storesund J.E."/>
            <person name="Kallscheuer N."/>
            <person name="Luecker S."/>
            <person name="Lage O.M."/>
            <person name="Pohl T."/>
            <person name="Merkel B.J."/>
            <person name="Hornburger P."/>
            <person name="Mueller R.-W."/>
            <person name="Bruemmer F."/>
            <person name="Labrenz M."/>
            <person name="Spormann A.M."/>
            <person name="Op den Camp H."/>
            <person name="Overmann J."/>
            <person name="Amann R."/>
            <person name="Jetten M.S.M."/>
            <person name="Mascher T."/>
            <person name="Medema M.H."/>
            <person name="Devos D.P."/>
            <person name="Kaster A.-K."/>
            <person name="Ovreas L."/>
            <person name="Rohde M."/>
            <person name="Galperin M.Y."/>
            <person name="Jogler C."/>
        </authorList>
    </citation>
    <scope>NUCLEOTIDE SEQUENCE [LARGE SCALE GENOMIC DNA]</scope>
    <source>
        <strain evidence="12 13">Pla110</strain>
    </source>
</reference>
<dbReference type="UniPathway" id="UPA00288">
    <property type="reaction ID" value="UER01023"/>
</dbReference>
<dbReference type="EC" id="2.1.2.1" evidence="9"/>
<dbReference type="PIRSF" id="PIRSF000412">
    <property type="entry name" value="SHMT"/>
    <property type="match status" value="1"/>
</dbReference>
<keyword evidence="12" id="KW-0489">Methyltransferase</keyword>
<evidence type="ECO:0000256" key="8">
    <source>
        <dbReference type="ARBA" id="ARBA00022898"/>
    </source>
</evidence>
<dbReference type="InterPro" id="IPR049943">
    <property type="entry name" value="Ser_HO-MeTrfase-like"/>
</dbReference>
<dbReference type="InterPro" id="IPR015422">
    <property type="entry name" value="PyrdxlP-dep_Trfase_small"/>
</dbReference>
<comment type="pathway">
    <text evidence="9">Amino-acid biosynthesis; glycine biosynthesis; glycine from L-serine: step 1/1.</text>
</comment>
<evidence type="ECO:0000256" key="2">
    <source>
        <dbReference type="ARBA" id="ARBA00004496"/>
    </source>
</evidence>
<evidence type="ECO:0000256" key="5">
    <source>
        <dbReference type="ARBA" id="ARBA00022490"/>
    </source>
</evidence>
<evidence type="ECO:0000313" key="13">
    <source>
        <dbReference type="Proteomes" id="UP000317178"/>
    </source>
</evidence>
<dbReference type="InterPro" id="IPR001085">
    <property type="entry name" value="Ser_HO-MeTrfase"/>
</dbReference>
<dbReference type="PANTHER" id="PTHR11680">
    <property type="entry name" value="SERINE HYDROXYMETHYLTRANSFERASE"/>
    <property type="match status" value="1"/>
</dbReference>
<dbReference type="UniPathway" id="UPA00193"/>
<dbReference type="GO" id="GO:0035999">
    <property type="term" value="P:tetrahydrofolate interconversion"/>
    <property type="evidence" value="ECO:0007669"/>
    <property type="project" value="UniProtKB-UniRule"/>
</dbReference>
<dbReference type="InterPro" id="IPR019798">
    <property type="entry name" value="Ser_HO-MeTrfase_PLP_BS"/>
</dbReference>
<evidence type="ECO:0000256" key="9">
    <source>
        <dbReference type="HAMAP-Rule" id="MF_00051"/>
    </source>
</evidence>
<dbReference type="KEGG" id="plon:Pla110_14510"/>
<dbReference type="InterPro" id="IPR015421">
    <property type="entry name" value="PyrdxlP-dep_Trfase_major"/>
</dbReference>
<comment type="caution">
    <text evidence="9">Lacks conserved residue(s) required for the propagation of feature annotation.</text>
</comment>
<protein>
    <recommendedName>
        <fullName evidence="9">Serine hydroxymethyltransferase</fullName>
        <shortName evidence="9">SHMT</shortName>
        <shortName evidence="9">Serine methylase</shortName>
        <ecNumber evidence="9">2.1.2.1</ecNumber>
    </recommendedName>
</protein>
<comment type="function">
    <text evidence="9">Catalyzes the reversible interconversion of serine and glycine with tetrahydrofolate (THF) serving as the one-carbon carrier. This reaction serves as the major source of one-carbon groups required for the biosynthesis of purines, thymidylate, methionine, and other important biomolecules. Also exhibits THF-independent aldolase activity toward beta-hydroxyamino acids, producing glycine and aldehydes, via a retro-aldol mechanism.</text>
</comment>
<dbReference type="CDD" id="cd00378">
    <property type="entry name" value="SHMT"/>
    <property type="match status" value="1"/>
</dbReference>
<dbReference type="SUPFAM" id="SSF53383">
    <property type="entry name" value="PLP-dependent transferases"/>
    <property type="match status" value="1"/>
</dbReference>
<keyword evidence="5 9" id="KW-0963">Cytoplasm</keyword>
<dbReference type="InterPro" id="IPR039429">
    <property type="entry name" value="SHMT-like_dom"/>
</dbReference>
<comment type="pathway">
    <text evidence="9">One-carbon metabolism; tetrahydrofolate interconversion.</text>
</comment>
<evidence type="ECO:0000259" key="11">
    <source>
        <dbReference type="Pfam" id="PF00464"/>
    </source>
</evidence>
<feature type="modified residue" description="N6-(pyridoxal phosphate)lysine" evidence="9 10">
    <location>
        <position position="234"/>
    </location>
</feature>
<evidence type="ECO:0000256" key="6">
    <source>
        <dbReference type="ARBA" id="ARBA00022563"/>
    </source>
</evidence>
<dbReference type="RefSeq" id="WP_144994585.1">
    <property type="nucleotide sequence ID" value="NZ_CP036281.1"/>
</dbReference>
<dbReference type="Pfam" id="PF00464">
    <property type="entry name" value="SHMT"/>
    <property type="match status" value="1"/>
</dbReference>
<dbReference type="PANTHER" id="PTHR11680:SF35">
    <property type="entry name" value="SERINE HYDROXYMETHYLTRANSFERASE 1"/>
    <property type="match status" value="1"/>
</dbReference>
<dbReference type="GO" id="GO:0032259">
    <property type="term" value="P:methylation"/>
    <property type="evidence" value="ECO:0007669"/>
    <property type="project" value="UniProtKB-KW"/>
</dbReference>
<dbReference type="GO" id="GO:0004372">
    <property type="term" value="F:glycine hydroxymethyltransferase activity"/>
    <property type="evidence" value="ECO:0007669"/>
    <property type="project" value="UniProtKB-UniRule"/>
</dbReference>
<dbReference type="FunFam" id="3.40.640.10:FF:000001">
    <property type="entry name" value="Serine hydroxymethyltransferase"/>
    <property type="match status" value="1"/>
</dbReference>
<sequence length="421" mass="45397">MSSAQDTTQSVLQSQDPAIWAAISHEATRQKEGLELIASENYTSAAVMQAAGTILTNKYAEGYPGRRYYGGCEFVDDVETLARDRACKLFGAEHANVQPHAGSQANMAVFMTLLKPGDTFLAMDLSHGGHLTHGMGLNFSGKLYNAVHYGVRESDHRIDFDQVAKLAREHQPKLIIAGASAYPREIDHPKFAEIAKEVGAKLMVDMAHYAGLVAAGLHNNPVEVADIVTSTSHKTLRGPRSGFVLTNAELGKAIDKTVFPGLQGGPLMHMIAGKAICFEEAMQPSFKQYGQQIINNAKVLAETLVAGGIELASGGTDNHLMLADVTTIGLTGKIAEEALDKASITVNKNMIPYDKRKPLDPSGIRIGTAALTTRGMKEDEMRKVGAWILQVLDAADDEKNINQVRTEIQEFTADFPVPGIA</sequence>